<proteinExistence type="predicted"/>
<reference evidence="1 2" key="1">
    <citation type="journal article" date="2019" name="Int. J. Syst. Evol. Microbiol.">
        <title>Photorhabdus khanii subsp. guanajuatensis subsp. nov., isolated from Heterorhabditis atacamensis, and Photorhabdus luminescens subsp. mexicana subsp. nov., isolated from Heterorhabditis mexicana entomopathogenic nematodes.</title>
        <authorList>
            <person name="Machado R.A.R."/>
            <person name="Bruno P."/>
            <person name="Arce C.C.M."/>
            <person name="Liechti N."/>
            <person name="Kohler A."/>
            <person name="Bernal J."/>
            <person name="Bruggmann R."/>
            <person name="Turlings T.C.J."/>
        </authorList>
    </citation>
    <scope>NUCLEOTIDE SEQUENCE [LARGE SCALE GENOMIC DNA]</scope>
    <source>
        <strain evidence="1 2">MEX47-22</strain>
    </source>
</reference>
<comment type="caution">
    <text evidence="1">The sequence shown here is derived from an EMBL/GenBank/DDBJ whole genome shotgun (WGS) entry which is preliminary data.</text>
</comment>
<dbReference type="EMBL" id="PUJX01000019">
    <property type="protein sequence ID" value="TDB47866.1"/>
    <property type="molecule type" value="Genomic_DNA"/>
</dbReference>
<dbReference type="AlphaFoldDB" id="A0A4R4J3G2"/>
<dbReference type="RefSeq" id="WP_132346960.1">
    <property type="nucleotide sequence ID" value="NZ_CAWOLF010000019.1"/>
</dbReference>
<evidence type="ECO:0000313" key="2">
    <source>
        <dbReference type="Proteomes" id="UP000295550"/>
    </source>
</evidence>
<organism evidence="1 2">
    <name type="scientific">Photorhabdus luminescens subsp. mexicana</name>
    <dbReference type="NCBI Taxonomy" id="2100167"/>
    <lineage>
        <taxon>Bacteria</taxon>
        <taxon>Pseudomonadati</taxon>
        <taxon>Pseudomonadota</taxon>
        <taxon>Gammaproteobacteria</taxon>
        <taxon>Enterobacterales</taxon>
        <taxon>Morganellaceae</taxon>
        <taxon>Photorhabdus</taxon>
    </lineage>
</organism>
<evidence type="ECO:0000313" key="1">
    <source>
        <dbReference type="EMBL" id="TDB47866.1"/>
    </source>
</evidence>
<name>A0A4R4J3G2_PHOLU</name>
<protein>
    <submittedName>
        <fullName evidence="1">Uncharacterized protein</fullName>
    </submittedName>
</protein>
<dbReference type="SUPFAM" id="SSF56024">
    <property type="entry name" value="Phospholipase D/nuclease"/>
    <property type="match status" value="1"/>
</dbReference>
<accession>A0A4R4J3G2</accession>
<sequence>MAAFKAIRVSTLKMLVAAKKRSVDITDKVVNAAMNILVNTKIPLWVSGQYAIYYDKFIVVDRNTEETRSFSYSSAANKSNSETVIVLYNISQFADVIWKT</sequence>
<dbReference type="Proteomes" id="UP000295550">
    <property type="component" value="Unassembled WGS sequence"/>
</dbReference>
<gene>
    <name evidence="1" type="ORF">C5468_17385</name>
</gene>